<accession>A0A1F8ETG6</accession>
<gene>
    <name evidence="5" type="ORF">A2831_02270</name>
</gene>
<reference evidence="5 6" key="1">
    <citation type="journal article" date="2016" name="Nat. Commun.">
        <title>Thousands of microbial genomes shed light on interconnected biogeochemical processes in an aquifer system.</title>
        <authorList>
            <person name="Anantharaman K."/>
            <person name="Brown C.T."/>
            <person name="Hug L.A."/>
            <person name="Sharon I."/>
            <person name="Castelle C.J."/>
            <person name="Probst A.J."/>
            <person name="Thomas B.C."/>
            <person name="Singh A."/>
            <person name="Wilkins M.J."/>
            <person name="Karaoz U."/>
            <person name="Brodie E.L."/>
            <person name="Williams K.H."/>
            <person name="Hubbard S.S."/>
            <person name="Banfield J.F."/>
        </authorList>
    </citation>
    <scope>NUCLEOTIDE SEQUENCE [LARGE SCALE GENOMIC DNA]</scope>
</reference>
<evidence type="ECO:0000256" key="3">
    <source>
        <dbReference type="SAM" id="SignalP"/>
    </source>
</evidence>
<dbReference type="AlphaFoldDB" id="A0A1F8ETG6"/>
<evidence type="ECO:0000313" key="5">
    <source>
        <dbReference type="EMBL" id="OGN04113.1"/>
    </source>
</evidence>
<evidence type="ECO:0000256" key="2">
    <source>
        <dbReference type="ARBA" id="ARBA00023157"/>
    </source>
</evidence>
<name>A0A1F8ETG6_9BACT</name>
<dbReference type="EMBL" id="MGJI01000025">
    <property type="protein sequence ID" value="OGN04113.1"/>
    <property type="molecule type" value="Genomic_DNA"/>
</dbReference>
<proteinExistence type="predicted"/>
<dbReference type="Pfam" id="PF13385">
    <property type="entry name" value="Laminin_G_3"/>
    <property type="match status" value="1"/>
</dbReference>
<dbReference type="SMART" id="SM00560">
    <property type="entry name" value="LamGL"/>
    <property type="match status" value="1"/>
</dbReference>
<comment type="caution">
    <text evidence="5">The sequence shown here is derived from an EMBL/GenBank/DDBJ whole genome shotgun (WGS) entry which is preliminary data.</text>
</comment>
<evidence type="ECO:0000313" key="6">
    <source>
        <dbReference type="Proteomes" id="UP000177507"/>
    </source>
</evidence>
<dbReference type="Gene3D" id="2.60.120.200">
    <property type="match status" value="1"/>
</dbReference>
<dbReference type="InterPro" id="IPR013320">
    <property type="entry name" value="ConA-like_dom_sf"/>
</dbReference>
<evidence type="ECO:0000256" key="1">
    <source>
        <dbReference type="ARBA" id="ARBA00022729"/>
    </source>
</evidence>
<sequence>MTKKSFYIVLVVAVAFAFSNMVNVALPTNAAGSLSGPLGAFYVLTQPDIHLPNGVLTTELNTDLISLSGKNIGSMTNPWSNVYGVFGRFTNIVTDNIFSDGPLIVGSGGVNQDVAINPSGTGTVNIGGDSLVVASKTSEPANPKTGQIYFDATLGKFRGYNGTSWVDLSMVGPTPTPSPGPLADGLESYWKLDGNGNDSVGANDLILNNSPAFVGGKVSDGIDLEADSNQYLSKSDNSSLSITGDMSLSFWVKLESQPVSNFYEALIGKYTGNGEQRSWNVYYSNVSGVKKITAAFVSSGDGNTGTGGYFDQTLDNGTWYHVVVVFNISTPNVELYVNGLSVGMLGGSATSIFDGTAPFLIGAVAGDTLNVATTDGVIDEVGLWSRALMGIEVAELYNNGNGFPFPF</sequence>
<dbReference type="SUPFAM" id="SSF49899">
    <property type="entry name" value="Concanavalin A-like lectins/glucanases"/>
    <property type="match status" value="1"/>
</dbReference>
<protein>
    <recommendedName>
        <fullName evidence="4">LamG-like jellyroll fold domain-containing protein</fullName>
    </recommendedName>
</protein>
<feature type="domain" description="LamG-like jellyroll fold" evidence="4">
    <location>
        <begin position="244"/>
        <end position="391"/>
    </location>
</feature>
<keyword evidence="2" id="KW-1015">Disulfide bond</keyword>
<organism evidence="5 6">
    <name type="scientific">Candidatus Yanofskybacteria bacterium RIFCSPHIGHO2_01_FULL_44_17</name>
    <dbReference type="NCBI Taxonomy" id="1802668"/>
    <lineage>
        <taxon>Bacteria</taxon>
        <taxon>Candidatus Yanofskyibacteriota</taxon>
    </lineage>
</organism>
<dbReference type="Proteomes" id="UP000177507">
    <property type="component" value="Unassembled WGS sequence"/>
</dbReference>
<dbReference type="InterPro" id="IPR006558">
    <property type="entry name" value="LamG-like"/>
</dbReference>
<feature type="signal peptide" evidence="3">
    <location>
        <begin position="1"/>
        <end position="24"/>
    </location>
</feature>
<evidence type="ECO:0000259" key="4">
    <source>
        <dbReference type="SMART" id="SM00560"/>
    </source>
</evidence>
<keyword evidence="1 3" id="KW-0732">Signal</keyword>
<feature type="chain" id="PRO_5009535382" description="LamG-like jellyroll fold domain-containing protein" evidence="3">
    <location>
        <begin position="25"/>
        <end position="407"/>
    </location>
</feature>
<dbReference type="STRING" id="1802668.A2831_02270"/>